<evidence type="ECO:0000313" key="2">
    <source>
        <dbReference type="Proteomes" id="UP000480151"/>
    </source>
</evidence>
<dbReference type="RefSeq" id="WP_165093837.1">
    <property type="nucleotide sequence ID" value="NZ_JAAKGU010000001.1"/>
</dbReference>
<accession>A0A6M1PF89</accession>
<keyword evidence="2" id="KW-1185">Reference proteome</keyword>
<comment type="caution">
    <text evidence="1">The sequence shown here is derived from an EMBL/GenBank/DDBJ whole genome shotgun (WGS) entry which is preliminary data.</text>
</comment>
<protein>
    <submittedName>
        <fullName evidence="1">Uncharacterized protein</fullName>
    </submittedName>
</protein>
<reference evidence="1 2" key="1">
    <citation type="submission" date="2020-02" db="EMBL/GenBank/DDBJ databases">
        <authorList>
            <person name="Gao J."/>
            <person name="Sun J."/>
        </authorList>
    </citation>
    <scope>NUCLEOTIDE SEQUENCE [LARGE SCALE GENOMIC DNA]</scope>
    <source>
        <strain evidence="1 2">7124</strain>
    </source>
</reference>
<evidence type="ECO:0000313" key="1">
    <source>
        <dbReference type="EMBL" id="NGM81224.1"/>
    </source>
</evidence>
<dbReference type="EMBL" id="JAAKGU010000001">
    <property type="protein sequence ID" value="NGM81224.1"/>
    <property type="molecule type" value="Genomic_DNA"/>
</dbReference>
<organism evidence="1 2">
    <name type="scientific">Paenibacillus apii</name>
    <dbReference type="NCBI Taxonomy" id="1850370"/>
    <lineage>
        <taxon>Bacteria</taxon>
        <taxon>Bacillati</taxon>
        <taxon>Bacillota</taxon>
        <taxon>Bacilli</taxon>
        <taxon>Bacillales</taxon>
        <taxon>Paenibacillaceae</taxon>
        <taxon>Paenibacillus</taxon>
    </lineage>
</organism>
<dbReference type="AlphaFoldDB" id="A0A6M1PF89"/>
<name>A0A6M1PF89_9BACL</name>
<dbReference type="Proteomes" id="UP000480151">
    <property type="component" value="Unassembled WGS sequence"/>
</dbReference>
<sequence>MKRTLIVNIHGEVPFDDVMLAEFEALSPDSQTQKLHELERSAAALLADNSDDGAVVTAEVYVKEDAE</sequence>
<proteinExistence type="predicted"/>
<gene>
    <name evidence="1" type="ORF">G5B47_02225</name>
</gene>